<evidence type="ECO:0000313" key="1">
    <source>
        <dbReference type="EMBL" id="GAA4950578.1"/>
    </source>
</evidence>
<dbReference type="Proteomes" id="UP001409585">
    <property type="component" value="Unassembled WGS sequence"/>
</dbReference>
<sequence>MELQNQVMIDIIRSPNIKKSVNIKPGATVREILAEANIEVATYESVMVDGVKVPETDFDKTRVETGKFISHLALKDKLLHQSLRM</sequence>
<evidence type="ECO:0000313" key="2">
    <source>
        <dbReference type="Proteomes" id="UP001409585"/>
    </source>
</evidence>
<keyword evidence="2" id="KW-1185">Reference proteome</keyword>
<evidence type="ECO:0008006" key="3">
    <source>
        <dbReference type="Google" id="ProtNLM"/>
    </source>
</evidence>
<name>A0AAV3U5I6_9ALTE</name>
<accession>A0AAV3U5I6</accession>
<protein>
    <recommendedName>
        <fullName evidence="3">Thiamine biosynthesis protein ThiS</fullName>
    </recommendedName>
</protein>
<dbReference type="EMBL" id="BAABLX010000028">
    <property type="protein sequence ID" value="GAA4950578.1"/>
    <property type="molecule type" value="Genomic_DNA"/>
</dbReference>
<proteinExistence type="predicted"/>
<gene>
    <name evidence="1" type="ORF">GCM10025791_33640</name>
</gene>
<comment type="caution">
    <text evidence="1">The sequence shown here is derived from an EMBL/GenBank/DDBJ whole genome shotgun (WGS) entry which is preliminary data.</text>
</comment>
<organism evidence="1 2">
    <name type="scientific">Halioxenophilus aromaticivorans</name>
    <dbReference type="NCBI Taxonomy" id="1306992"/>
    <lineage>
        <taxon>Bacteria</taxon>
        <taxon>Pseudomonadati</taxon>
        <taxon>Pseudomonadota</taxon>
        <taxon>Gammaproteobacteria</taxon>
        <taxon>Alteromonadales</taxon>
        <taxon>Alteromonadaceae</taxon>
        <taxon>Halioxenophilus</taxon>
    </lineage>
</organism>
<reference evidence="2" key="1">
    <citation type="journal article" date="2019" name="Int. J. Syst. Evol. Microbiol.">
        <title>The Global Catalogue of Microorganisms (GCM) 10K type strain sequencing project: providing services to taxonomists for standard genome sequencing and annotation.</title>
        <authorList>
            <consortium name="The Broad Institute Genomics Platform"/>
            <consortium name="The Broad Institute Genome Sequencing Center for Infectious Disease"/>
            <person name="Wu L."/>
            <person name="Ma J."/>
        </authorList>
    </citation>
    <scope>NUCLEOTIDE SEQUENCE [LARGE SCALE GENOMIC DNA]</scope>
    <source>
        <strain evidence="2">JCM 19134</strain>
    </source>
</reference>
<dbReference type="AlphaFoldDB" id="A0AAV3U5I6"/>
<dbReference type="RefSeq" id="WP_345425000.1">
    <property type="nucleotide sequence ID" value="NZ_AP031496.1"/>
</dbReference>